<protein>
    <submittedName>
        <fullName evidence="1">Uncharacterized protein</fullName>
    </submittedName>
</protein>
<reference evidence="2" key="1">
    <citation type="journal article" date="2023" name="G3 (Bethesda)">
        <title>Genome assembly and association tests identify interacting loci associated with vigor, precocity, and sex in interspecific pistachio rootstocks.</title>
        <authorList>
            <person name="Palmer W."/>
            <person name="Jacygrad E."/>
            <person name="Sagayaradj S."/>
            <person name="Cavanaugh K."/>
            <person name="Han R."/>
            <person name="Bertier L."/>
            <person name="Beede B."/>
            <person name="Kafkas S."/>
            <person name="Golino D."/>
            <person name="Preece J."/>
            <person name="Michelmore R."/>
        </authorList>
    </citation>
    <scope>NUCLEOTIDE SEQUENCE [LARGE SCALE GENOMIC DNA]</scope>
</reference>
<sequence>MFLSILTARYAEDDFLYVLPKRLIWGLVMLFLSLTSLMVAFCANVFLVFCDRKAYWILAAMLVSALVPLYLFASSDYPLVWELMVSTYGSGIIRKERTFYEIIKEKGLKLVFYCCCFGCISTPSKNTA</sequence>
<keyword evidence="2" id="KW-1185">Reference proteome</keyword>
<dbReference type="EMBL" id="CM047747">
    <property type="protein sequence ID" value="KAJ0016481.1"/>
    <property type="molecule type" value="Genomic_DNA"/>
</dbReference>
<name>A0ACC0XGC5_9ROSI</name>
<dbReference type="Proteomes" id="UP001163603">
    <property type="component" value="Chromosome 12"/>
</dbReference>
<comment type="caution">
    <text evidence="1">The sequence shown here is derived from an EMBL/GenBank/DDBJ whole genome shotgun (WGS) entry which is preliminary data.</text>
</comment>
<evidence type="ECO:0000313" key="2">
    <source>
        <dbReference type="Proteomes" id="UP001163603"/>
    </source>
</evidence>
<organism evidence="1 2">
    <name type="scientific">Pistacia integerrima</name>
    <dbReference type="NCBI Taxonomy" id="434235"/>
    <lineage>
        <taxon>Eukaryota</taxon>
        <taxon>Viridiplantae</taxon>
        <taxon>Streptophyta</taxon>
        <taxon>Embryophyta</taxon>
        <taxon>Tracheophyta</taxon>
        <taxon>Spermatophyta</taxon>
        <taxon>Magnoliopsida</taxon>
        <taxon>eudicotyledons</taxon>
        <taxon>Gunneridae</taxon>
        <taxon>Pentapetalae</taxon>
        <taxon>rosids</taxon>
        <taxon>malvids</taxon>
        <taxon>Sapindales</taxon>
        <taxon>Anacardiaceae</taxon>
        <taxon>Pistacia</taxon>
    </lineage>
</organism>
<accession>A0ACC0XGC5</accession>
<evidence type="ECO:0000313" key="1">
    <source>
        <dbReference type="EMBL" id="KAJ0016481.1"/>
    </source>
</evidence>
<gene>
    <name evidence="1" type="ORF">Pint_11979</name>
</gene>
<proteinExistence type="predicted"/>